<feature type="region of interest" description="Disordered" evidence="1">
    <location>
        <begin position="513"/>
        <end position="539"/>
    </location>
</feature>
<dbReference type="Gene3D" id="1.25.40.10">
    <property type="entry name" value="Tetratricopeptide repeat domain"/>
    <property type="match status" value="1"/>
</dbReference>
<proteinExistence type="predicted"/>
<evidence type="ECO:0000313" key="3">
    <source>
        <dbReference type="Proteomes" id="UP000775547"/>
    </source>
</evidence>
<evidence type="ECO:0000313" key="2">
    <source>
        <dbReference type="EMBL" id="KAG5642082.1"/>
    </source>
</evidence>
<keyword evidence="3" id="KW-1185">Reference proteome</keyword>
<dbReference type="InterPro" id="IPR011990">
    <property type="entry name" value="TPR-like_helical_dom_sf"/>
</dbReference>
<dbReference type="InterPro" id="IPR002885">
    <property type="entry name" value="PPR_rpt"/>
</dbReference>
<dbReference type="Pfam" id="PF01535">
    <property type="entry name" value="PPR"/>
    <property type="match status" value="1"/>
</dbReference>
<reference evidence="2" key="1">
    <citation type="submission" date="2020-07" db="EMBL/GenBank/DDBJ databases">
        <authorList>
            <person name="Nieuwenhuis M."/>
            <person name="Van De Peppel L.J.J."/>
        </authorList>
    </citation>
    <scope>NUCLEOTIDE SEQUENCE</scope>
    <source>
        <strain evidence="2">AP01</strain>
        <tissue evidence="2">Mycelium</tissue>
    </source>
</reference>
<feature type="compositionally biased region" description="Basic and acidic residues" evidence="1">
    <location>
        <begin position="526"/>
        <end position="535"/>
    </location>
</feature>
<evidence type="ECO:0000256" key="1">
    <source>
        <dbReference type="SAM" id="MobiDB-lite"/>
    </source>
</evidence>
<sequence length="759" mass="85613">MKAGARHVCDKKIPFDLARALQLVQHRFWHDMTFNVLFRAISALHHGQAAGFHAVTRVKHPRTSGITGLLDPGCGYLRALQRASSNSAIKHLISGTSTTHWLYNDAEPVHESPQLANQGLLNLVKAGKYGAADRLRLELLDRGVEITPHPTYEQAAIANLTWSNMDQCLNHFETWFSLVPDYDKASPPVYPGPFKDIRNVLVHAGSPSELLPLILRFGIISASKGYLRPMFYEILPILIRFTSSDDVAEWLVRVEQAAVQYQSQVNSGEALWKTSKRYRAYAVEICCQTGSLDYAVAILQLERDFTLPSRTYTLLTDLLQEAGRTNDIETVERFRNLDAAQVRPDGRLGEYKRPSFCHDILPQPHIDDISNLIDSSAVAIRGEHTYKTLHVQDVLARNVTRRNVAIQLRFFKRWLFTKAFPDTLQTIRFLADFRTVGGSTRVITWLRHRALAASPYCNMAWMKAELRYHNTERNYAEILRLYLTYVDTSNTRAVTLSGNFPDVLQRIAEQHDLPMPSNNQSPLPQPDEHGRRQGKSEANLLPDNYLPKYVLRDRWLILKAIIRLSPSLPSPLPTLNALYASYREATDGVETFNREANEVLAAFIAALGECGGTVEAIKVMKDSGETPYLRQVETLAGVLARAGGVKEAMKLVRSIERGADTKGSAHHPGSLRVKGYDGKVIVAEPRLTTYGMVIGGFVEAGLLEPALEVMRMMKKRFKYSYGLNRKLDEAMRGLWALEMDEALKQVRLFASPSPRLWFY</sequence>
<name>A0A9P7G7G1_9AGAR</name>
<gene>
    <name evidence="2" type="ORF">DXG03_003635</name>
</gene>
<accession>A0A9P7G7G1</accession>
<dbReference type="AlphaFoldDB" id="A0A9P7G7G1"/>
<comment type="caution">
    <text evidence="2">The sequence shown here is derived from an EMBL/GenBank/DDBJ whole genome shotgun (WGS) entry which is preliminary data.</text>
</comment>
<organism evidence="2 3">
    <name type="scientific">Asterophora parasitica</name>
    <dbReference type="NCBI Taxonomy" id="117018"/>
    <lineage>
        <taxon>Eukaryota</taxon>
        <taxon>Fungi</taxon>
        <taxon>Dikarya</taxon>
        <taxon>Basidiomycota</taxon>
        <taxon>Agaricomycotina</taxon>
        <taxon>Agaricomycetes</taxon>
        <taxon>Agaricomycetidae</taxon>
        <taxon>Agaricales</taxon>
        <taxon>Tricholomatineae</taxon>
        <taxon>Lyophyllaceae</taxon>
        <taxon>Asterophora</taxon>
    </lineage>
</organism>
<reference evidence="2" key="2">
    <citation type="submission" date="2021-10" db="EMBL/GenBank/DDBJ databases">
        <title>Phylogenomics reveals ancestral predisposition of the termite-cultivated fungus Termitomyces towards a domesticated lifestyle.</title>
        <authorList>
            <person name="Auxier B."/>
            <person name="Grum-Grzhimaylo A."/>
            <person name="Cardenas M.E."/>
            <person name="Lodge J.D."/>
            <person name="Laessoe T."/>
            <person name="Pedersen O."/>
            <person name="Smith M.E."/>
            <person name="Kuyper T.W."/>
            <person name="Franco-Molano E.A."/>
            <person name="Baroni T.J."/>
            <person name="Aanen D.K."/>
        </authorList>
    </citation>
    <scope>NUCLEOTIDE SEQUENCE</scope>
    <source>
        <strain evidence="2">AP01</strain>
        <tissue evidence="2">Mycelium</tissue>
    </source>
</reference>
<dbReference type="Proteomes" id="UP000775547">
    <property type="component" value="Unassembled WGS sequence"/>
</dbReference>
<dbReference type="OrthoDB" id="185373at2759"/>
<protein>
    <recommendedName>
        <fullName evidence="4">Pentatricopeptide repeat domain-containing protein</fullName>
    </recommendedName>
</protein>
<dbReference type="EMBL" id="JABCKV010000218">
    <property type="protein sequence ID" value="KAG5642082.1"/>
    <property type="molecule type" value="Genomic_DNA"/>
</dbReference>
<evidence type="ECO:0008006" key="4">
    <source>
        <dbReference type="Google" id="ProtNLM"/>
    </source>
</evidence>